<dbReference type="AlphaFoldDB" id="A0A427SUX9"/>
<dbReference type="InterPro" id="IPR050109">
    <property type="entry name" value="HTH-type_TetR-like_transc_reg"/>
</dbReference>
<dbReference type="Proteomes" id="UP000267081">
    <property type="component" value="Unassembled WGS sequence"/>
</dbReference>
<dbReference type="SUPFAM" id="SSF48498">
    <property type="entry name" value="Tetracyclin repressor-like, C-terminal domain"/>
    <property type="match status" value="1"/>
</dbReference>
<dbReference type="OrthoDB" id="9795011at2"/>
<evidence type="ECO:0000313" key="7">
    <source>
        <dbReference type="Proteomes" id="UP000267081"/>
    </source>
</evidence>
<proteinExistence type="predicted"/>
<dbReference type="InterPro" id="IPR009057">
    <property type="entry name" value="Homeodomain-like_sf"/>
</dbReference>
<dbReference type="SUPFAM" id="SSF46689">
    <property type="entry name" value="Homeodomain-like"/>
    <property type="match status" value="1"/>
</dbReference>
<dbReference type="EMBL" id="RSEC01000063">
    <property type="protein sequence ID" value="RSD07811.1"/>
    <property type="molecule type" value="Genomic_DNA"/>
</dbReference>
<evidence type="ECO:0000259" key="5">
    <source>
        <dbReference type="PROSITE" id="PS50977"/>
    </source>
</evidence>
<dbReference type="GO" id="GO:0003700">
    <property type="term" value="F:DNA-binding transcription factor activity"/>
    <property type="evidence" value="ECO:0007669"/>
    <property type="project" value="TreeGrafter"/>
</dbReference>
<name>A0A427SUX9_9PSEU</name>
<keyword evidence="7" id="KW-1185">Reference proteome</keyword>
<keyword evidence="3" id="KW-0804">Transcription</keyword>
<dbReference type="PANTHER" id="PTHR30055">
    <property type="entry name" value="HTH-TYPE TRANSCRIPTIONAL REGULATOR RUTR"/>
    <property type="match status" value="1"/>
</dbReference>
<reference evidence="6 7" key="1">
    <citation type="submission" date="2018-12" db="EMBL/GenBank/DDBJ databases">
        <title>Amycolatopsis eburnea sp. nov. actinomycete associate with arbuscular mycorrhiza fungal spore.</title>
        <authorList>
            <person name="Lumyong S."/>
            <person name="Chaiya L."/>
        </authorList>
    </citation>
    <scope>NUCLEOTIDE SEQUENCE [LARGE SCALE GENOMIC DNA]</scope>
    <source>
        <strain evidence="6 7">GLM-1</strain>
    </source>
</reference>
<keyword evidence="2 4" id="KW-0238">DNA-binding</keyword>
<evidence type="ECO:0000256" key="1">
    <source>
        <dbReference type="ARBA" id="ARBA00023015"/>
    </source>
</evidence>
<gene>
    <name evidence="6" type="ORF">EIY87_44265</name>
</gene>
<evidence type="ECO:0000256" key="3">
    <source>
        <dbReference type="ARBA" id="ARBA00023163"/>
    </source>
</evidence>
<organism evidence="6 7">
    <name type="scientific">Amycolatopsis eburnea</name>
    <dbReference type="NCBI Taxonomy" id="2267691"/>
    <lineage>
        <taxon>Bacteria</taxon>
        <taxon>Bacillati</taxon>
        <taxon>Actinomycetota</taxon>
        <taxon>Actinomycetes</taxon>
        <taxon>Pseudonocardiales</taxon>
        <taxon>Pseudonocardiaceae</taxon>
        <taxon>Amycolatopsis</taxon>
    </lineage>
</organism>
<sequence>MDSALPTRRPRRADARRNFDALVAAAREAFADNGSRASMEDVARRSGVSIATLYRNFPTREDLVEEVHRDEVEQLCLAASGLDGLEPWDALVTWLRRFVDYIGTKLAFADLLNRSADSFQACRKAMREAGAPLLARAQRAGAVRDEVSIDDVLRLVSGISTVEYVDEAQRERVFDVALAGLRAG</sequence>
<dbReference type="Gene3D" id="1.10.357.10">
    <property type="entry name" value="Tetracycline Repressor, domain 2"/>
    <property type="match status" value="1"/>
</dbReference>
<dbReference type="RefSeq" id="WP_125316081.1">
    <property type="nucleotide sequence ID" value="NZ_RSEC01000063.1"/>
</dbReference>
<evidence type="ECO:0000313" key="6">
    <source>
        <dbReference type="EMBL" id="RSD07811.1"/>
    </source>
</evidence>
<protein>
    <submittedName>
        <fullName evidence="6">TetR/AcrR family transcriptional regulator</fullName>
    </submittedName>
</protein>
<feature type="DNA-binding region" description="H-T-H motif" evidence="4">
    <location>
        <begin position="38"/>
        <end position="57"/>
    </location>
</feature>
<comment type="caution">
    <text evidence="6">The sequence shown here is derived from an EMBL/GenBank/DDBJ whole genome shotgun (WGS) entry which is preliminary data.</text>
</comment>
<dbReference type="InterPro" id="IPR049445">
    <property type="entry name" value="TetR_SbtR-like_C"/>
</dbReference>
<dbReference type="InterPro" id="IPR036271">
    <property type="entry name" value="Tet_transcr_reg_TetR-rel_C_sf"/>
</dbReference>
<accession>A0A427SUX9</accession>
<dbReference type="PANTHER" id="PTHR30055:SF234">
    <property type="entry name" value="HTH-TYPE TRANSCRIPTIONAL REGULATOR BETI"/>
    <property type="match status" value="1"/>
</dbReference>
<evidence type="ECO:0000256" key="2">
    <source>
        <dbReference type="ARBA" id="ARBA00023125"/>
    </source>
</evidence>
<dbReference type="PROSITE" id="PS50977">
    <property type="entry name" value="HTH_TETR_2"/>
    <property type="match status" value="1"/>
</dbReference>
<dbReference type="InterPro" id="IPR001647">
    <property type="entry name" value="HTH_TetR"/>
</dbReference>
<dbReference type="Pfam" id="PF00440">
    <property type="entry name" value="TetR_N"/>
    <property type="match status" value="1"/>
</dbReference>
<dbReference type="Pfam" id="PF21597">
    <property type="entry name" value="TetR_C_43"/>
    <property type="match status" value="1"/>
</dbReference>
<feature type="domain" description="HTH tetR-type" evidence="5">
    <location>
        <begin position="16"/>
        <end position="75"/>
    </location>
</feature>
<dbReference type="GO" id="GO:0000976">
    <property type="term" value="F:transcription cis-regulatory region binding"/>
    <property type="evidence" value="ECO:0007669"/>
    <property type="project" value="TreeGrafter"/>
</dbReference>
<keyword evidence="1" id="KW-0805">Transcription regulation</keyword>
<dbReference type="PRINTS" id="PR00455">
    <property type="entry name" value="HTHTETR"/>
</dbReference>
<evidence type="ECO:0000256" key="4">
    <source>
        <dbReference type="PROSITE-ProRule" id="PRU00335"/>
    </source>
</evidence>